<evidence type="ECO:0000259" key="12">
    <source>
        <dbReference type="Pfam" id="PF23493"/>
    </source>
</evidence>
<comment type="similarity">
    <text evidence="9">Belongs to the class-I aminoacyl-tRNA synthetase family.</text>
</comment>
<dbReference type="InterPro" id="IPR009080">
    <property type="entry name" value="tRNAsynth_Ia_anticodon-bd"/>
</dbReference>
<dbReference type="HAMAP" id="MF_00041">
    <property type="entry name" value="Cys_tRNA_synth"/>
    <property type="match status" value="1"/>
</dbReference>
<keyword evidence="8 9" id="KW-0030">Aminoacyl-tRNA synthetase</keyword>
<comment type="cofactor">
    <cofactor evidence="9">
        <name>Zn(2+)</name>
        <dbReference type="ChEBI" id="CHEBI:29105"/>
    </cofactor>
    <text evidence="9">Binds 1 zinc ion per subunit.</text>
</comment>
<reference evidence="14" key="1">
    <citation type="submission" date="2017-09" db="EMBL/GenBank/DDBJ databases">
        <title>Depth-based differentiation of microbial function through sediment-hosted aquifers and enrichment of novel symbionts in the deep terrestrial subsurface.</title>
        <authorList>
            <person name="Probst A.J."/>
            <person name="Ladd B."/>
            <person name="Jarett J.K."/>
            <person name="Geller-Mcgrath D.E."/>
            <person name="Sieber C.M.K."/>
            <person name="Emerson J.B."/>
            <person name="Anantharaman K."/>
            <person name="Thomas B.C."/>
            <person name="Malmstrom R."/>
            <person name="Stieglmeier M."/>
            <person name="Klingl A."/>
            <person name="Woyke T."/>
            <person name="Ryan C.M."/>
            <person name="Banfield J.F."/>
        </authorList>
    </citation>
    <scope>NUCLEOTIDE SEQUENCE [LARGE SCALE GENOMIC DNA]</scope>
</reference>
<comment type="caution">
    <text evidence="13">The sequence shown here is derived from an EMBL/GenBank/DDBJ whole genome shotgun (WGS) entry which is preliminary data.</text>
</comment>
<keyword evidence="6 9" id="KW-0067">ATP-binding</keyword>
<comment type="catalytic activity">
    <reaction evidence="9">
        <text>tRNA(Cys) + L-cysteine + ATP = L-cysteinyl-tRNA(Cys) + AMP + diphosphate</text>
        <dbReference type="Rhea" id="RHEA:17773"/>
        <dbReference type="Rhea" id="RHEA-COMP:9661"/>
        <dbReference type="Rhea" id="RHEA-COMP:9679"/>
        <dbReference type="ChEBI" id="CHEBI:30616"/>
        <dbReference type="ChEBI" id="CHEBI:33019"/>
        <dbReference type="ChEBI" id="CHEBI:35235"/>
        <dbReference type="ChEBI" id="CHEBI:78442"/>
        <dbReference type="ChEBI" id="CHEBI:78517"/>
        <dbReference type="ChEBI" id="CHEBI:456215"/>
        <dbReference type="EC" id="6.1.1.16"/>
    </reaction>
</comment>
<evidence type="ECO:0000256" key="7">
    <source>
        <dbReference type="ARBA" id="ARBA00022917"/>
    </source>
</evidence>
<dbReference type="GO" id="GO:0004817">
    <property type="term" value="F:cysteine-tRNA ligase activity"/>
    <property type="evidence" value="ECO:0007669"/>
    <property type="project" value="UniProtKB-UniRule"/>
</dbReference>
<feature type="binding site" evidence="9">
    <location>
        <position position="224"/>
    </location>
    <ligand>
        <name>Zn(2+)</name>
        <dbReference type="ChEBI" id="CHEBI:29105"/>
    </ligand>
</feature>
<dbReference type="GO" id="GO:0005524">
    <property type="term" value="F:ATP binding"/>
    <property type="evidence" value="ECO:0007669"/>
    <property type="project" value="UniProtKB-UniRule"/>
</dbReference>
<evidence type="ECO:0000313" key="14">
    <source>
        <dbReference type="Proteomes" id="UP000229371"/>
    </source>
</evidence>
<keyword evidence="10" id="KW-0175">Coiled coil</keyword>
<keyword evidence="4 9" id="KW-0547">Nucleotide-binding</keyword>
<protein>
    <recommendedName>
        <fullName evidence="9">Cysteine--tRNA ligase</fullName>
        <ecNumber evidence="9">6.1.1.16</ecNumber>
    </recommendedName>
    <alternativeName>
        <fullName evidence="9">Cysteinyl-tRNA synthetase</fullName>
        <shortName evidence="9">CysRS</shortName>
    </alternativeName>
</protein>
<evidence type="ECO:0000256" key="5">
    <source>
        <dbReference type="ARBA" id="ARBA00022833"/>
    </source>
</evidence>
<keyword evidence="5 9" id="KW-0862">Zinc</keyword>
<dbReference type="AlphaFoldDB" id="A0A2M7RMH8"/>
<evidence type="ECO:0000256" key="10">
    <source>
        <dbReference type="SAM" id="Coils"/>
    </source>
</evidence>
<dbReference type="InterPro" id="IPR015803">
    <property type="entry name" value="Cys-tRNA-ligase"/>
</dbReference>
<evidence type="ECO:0000256" key="1">
    <source>
        <dbReference type="ARBA" id="ARBA00011245"/>
    </source>
</evidence>
<dbReference type="PANTHER" id="PTHR10890">
    <property type="entry name" value="CYSTEINYL-TRNA SYNTHETASE"/>
    <property type="match status" value="1"/>
</dbReference>
<dbReference type="PRINTS" id="PR00983">
    <property type="entry name" value="TRNASYNTHCYS"/>
</dbReference>
<feature type="domain" description="tRNA synthetases class I catalytic" evidence="11">
    <location>
        <begin position="15"/>
        <end position="329"/>
    </location>
</feature>
<dbReference type="NCBIfam" id="TIGR00435">
    <property type="entry name" value="cysS"/>
    <property type="match status" value="1"/>
</dbReference>
<evidence type="ECO:0000256" key="4">
    <source>
        <dbReference type="ARBA" id="ARBA00022741"/>
    </source>
</evidence>
<keyword evidence="7 9" id="KW-0648">Protein biosynthesis</keyword>
<dbReference type="GO" id="GO:0008270">
    <property type="term" value="F:zinc ion binding"/>
    <property type="evidence" value="ECO:0007669"/>
    <property type="project" value="UniProtKB-UniRule"/>
</dbReference>
<keyword evidence="9" id="KW-0963">Cytoplasm</keyword>
<keyword evidence="2 9" id="KW-0436">Ligase</keyword>
<dbReference type="EMBL" id="PFMI01000049">
    <property type="protein sequence ID" value="PIZ00700.1"/>
    <property type="molecule type" value="Genomic_DNA"/>
</dbReference>
<dbReference type="PANTHER" id="PTHR10890:SF3">
    <property type="entry name" value="CYSTEINE--TRNA LIGASE, CYTOPLASMIC"/>
    <property type="match status" value="1"/>
</dbReference>
<feature type="domain" description="Cysteinyl-tRNA ligase anticodon binding" evidence="12">
    <location>
        <begin position="413"/>
        <end position="455"/>
    </location>
</feature>
<evidence type="ECO:0000256" key="2">
    <source>
        <dbReference type="ARBA" id="ARBA00022598"/>
    </source>
</evidence>
<dbReference type="Proteomes" id="UP000229371">
    <property type="component" value="Unassembled WGS sequence"/>
</dbReference>
<dbReference type="InterPro" id="IPR056411">
    <property type="entry name" value="CysS_C"/>
</dbReference>
<evidence type="ECO:0000256" key="9">
    <source>
        <dbReference type="HAMAP-Rule" id="MF_00041"/>
    </source>
</evidence>
<dbReference type="GO" id="GO:0006423">
    <property type="term" value="P:cysteinyl-tRNA aminoacylation"/>
    <property type="evidence" value="ECO:0007669"/>
    <property type="project" value="UniProtKB-UniRule"/>
</dbReference>
<proteinExistence type="inferred from homology"/>
<feature type="binding site" evidence="9">
    <location>
        <position position="249"/>
    </location>
    <ligand>
        <name>Zn(2+)</name>
        <dbReference type="ChEBI" id="CHEBI:29105"/>
    </ligand>
</feature>
<evidence type="ECO:0000313" key="13">
    <source>
        <dbReference type="EMBL" id="PIZ00700.1"/>
    </source>
</evidence>
<evidence type="ECO:0000256" key="8">
    <source>
        <dbReference type="ARBA" id="ARBA00023146"/>
    </source>
</evidence>
<feature type="binding site" evidence="9">
    <location>
        <position position="284"/>
    </location>
    <ligand>
        <name>ATP</name>
        <dbReference type="ChEBI" id="CHEBI:30616"/>
    </ligand>
</feature>
<dbReference type="InterPro" id="IPR032678">
    <property type="entry name" value="tRNA-synt_1_cat_dom"/>
</dbReference>
<dbReference type="Pfam" id="PF01406">
    <property type="entry name" value="tRNA-synt_1e"/>
    <property type="match status" value="1"/>
</dbReference>
<dbReference type="Gene3D" id="1.20.120.640">
    <property type="entry name" value="Anticodon-binding domain of a subclass of class I aminoacyl-tRNA synthetases"/>
    <property type="match status" value="1"/>
</dbReference>
<dbReference type="InterPro" id="IPR014729">
    <property type="entry name" value="Rossmann-like_a/b/a_fold"/>
</dbReference>
<name>A0A2M7RMH8_9BACT</name>
<dbReference type="InterPro" id="IPR024909">
    <property type="entry name" value="Cys-tRNA/MSH_ligase"/>
</dbReference>
<dbReference type="GO" id="GO:0005829">
    <property type="term" value="C:cytosol"/>
    <property type="evidence" value="ECO:0007669"/>
    <property type="project" value="TreeGrafter"/>
</dbReference>
<sequence length="456" mass="53126">MIKIYNTLTRKKEIFKPIEKNKVKFYQCGPTVYWIQHIGNMRAMVLADLITRTFKYLNYDVKFVRNYTDVGHLTSDADAGEDKMEKAAKRDKLSPQQVAEKYIKIFENDVKELNVLEPNVKAKATDHIPDIIEMIQILIDKKFAYQTDLAIYFDISKAKNYTKLSRQNLEEQKHGAGSGEISDSQKKYPFDFALWFFKTGKYKNALQTWESAWGIGFPGWHIECSAISNKHLGKTFDIHMGGVEHISIHHTNEIAQSELANGVKFVNYWIHNEHLLINNKKMSKSEGNSYSLEEIKNKGFNPLSLRYFFLQAHYRSKQNFTWSAMKSAQNGLESLRNKIKALGNDYGKIDKKYQKKFVEKISDNFNFPQALAVTQELLKANLTDKDKLATILDFDKVLGLNLDKIHKEDKQVKLPKEVLSLMKQRETARQNKQWQKADEIRKEIEKRGYKMKDEKI</sequence>
<dbReference type="Pfam" id="PF23493">
    <property type="entry name" value="CysS_C"/>
    <property type="match status" value="1"/>
</dbReference>
<dbReference type="SUPFAM" id="SSF52374">
    <property type="entry name" value="Nucleotidylyl transferase"/>
    <property type="match status" value="1"/>
</dbReference>
<feature type="short sequence motif" description="'HIGH' region" evidence="9">
    <location>
        <begin position="30"/>
        <end position="40"/>
    </location>
</feature>
<evidence type="ECO:0000256" key="6">
    <source>
        <dbReference type="ARBA" id="ARBA00022840"/>
    </source>
</evidence>
<dbReference type="Gene3D" id="3.40.50.620">
    <property type="entry name" value="HUPs"/>
    <property type="match status" value="1"/>
</dbReference>
<dbReference type="CDD" id="cd00672">
    <property type="entry name" value="CysRS_core"/>
    <property type="match status" value="1"/>
</dbReference>
<evidence type="ECO:0000256" key="3">
    <source>
        <dbReference type="ARBA" id="ARBA00022723"/>
    </source>
</evidence>
<feature type="binding site" evidence="9">
    <location>
        <position position="28"/>
    </location>
    <ligand>
        <name>Zn(2+)</name>
        <dbReference type="ChEBI" id="CHEBI:29105"/>
    </ligand>
</feature>
<feature type="binding site" evidence="9">
    <location>
        <position position="253"/>
    </location>
    <ligand>
        <name>Zn(2+)</name>
        <dbReference type="ChEBI" id="CHEBI:29105"/>
    </ligand>
</feature>
<feature type="coiled-coil region" evidence="10">
    <location>
        <begin position="325"/>
        <end position="352"/>
    </location>
</feature>
<keyword evidence="3 9" id="KW-0479">Metal-binding</keyword>
<dbReference type="SUPFAM" id="SSF47323">
    <property type="entry name" value="Anticodon-binding domain of a subclass of class I aminoacyl-tRNA synthetases"/>
    <property type="match status" value="1"/>
</dbReference>
<dbReference type="EC" id="6.1.1.16" evidence="9"/>
<organism evidence="13 14">
    <name type="scientific">bacterium (Candidatus Gribaldobacteria) CG_4_10_14_0_8_um_filter_33_9</name>
    <dbReference type="NCBI Taxonomy" id="2014266"/>
    <lineage>
        <taxon>Bacteria</taxon>
        <taxon>Candidatus Gribaldobacteria</taxon>
    </lineage>
</organism>
<feature type="short sequence motif" description="'KMSKS' region" evidence="9">
    <location>
        <begin position="281"/>
        <end position="285"/>
    </location>
</feature>
<comment type="subunit">
    <text evidence="1 9">Monomer.</text>
</comment>
<gene>
    <name evidence="9" type="primary">cysS</name>
    <name evidence="13" type="ORF">COY61_01840</name>
</gene>
<accession>A0A2M7RMH8</accession>
<comment type="subcellular location">
    <subcellularLocation>
        <location evidence="9">Cytoplasm</location>
    </subcellularLocation>
</comment>
<evidence type="ECO:0000259" key="11">
    <source>
        <dbReference type="Pfam" id="PF01406"/>
    </source>
</evidence>